<evidence type="ECO:0000256" key="1">
    <source>
        <dbReference type="ARBA" id="ARBA00011073"/>
    </source>
</evidence>
<dbReference type="PRINTS" id="PR00723">
    <property type="entry name" value="SUBTILISIN"/>
</dbReference>
<feature type="active site" description="Charge relay system" evidence="6">
    <location>
        <position position="106"/>
    </location>
</feature>
<comment type="caution">
    <text evidence="10">The sequence shown here is derived from an EMBL/GenBank/DDBJ whole genome shotgun (WGS) entry which is preliminary data.</text>
</comment>
<feature type="domain" description="Peptidase S8/S53" evidence="9">
    <location>
        <begin position="64"/>
        <end position="314"/>
    </location>
</feature>
<dbReference type="PROSITE" id="PS00138">
    <property type="entry name" value="SUBTILASE_SER"/>
    <property type="match status" value="1"/>
</dbReference>
<evidence type="ECO:0000256" key="3">
    <source>
        <dbReference type="ARBA" id="ARBA00022723"/>
    </source>
</evidence>
<dbReference type="InterPro" id="IPR000209">
    <property type="entry name" value="Peptidase_S8/S53_dom"/>
</dbReference>
<dbReference type="InterPro" id="IPR050131">
    <property type="entry name" value="Peptidase_S8_subtilisin-like"/>
</dbReference>
<evidence type="ECO:0000256" key="4">
    <source>
        <dbReference type="ARBA" id="ARBA00022801"/>
    </source>
</evidence>
<proteinExistence type="inferred from homology"/>
<dbReference type="InterPro" id="IPR036852">
    <property type="entry name" value="Peptidase_S8/S53_dom_sf"/>
</dbReference>
<evidence type="ECO:0000313" key="11">
    <source>
        <dbReference type="Proteomes" id="UP000253034"/>
    </source>
</evidence>
<dbReference type="PROSITE" id="PS51892">
    <property type="entry name" value="SUBTILASE"/>
    <property type="match status" value="1"/>
</dbReference>
<accession>A0A369AGK2</accession>
<dbReference type="InterPro" id="IPR022398">
    <property type="entry name" value="Peptidase_S8_His-AS"/>
</dbReference>
<dbReference type="RefSeq" id="WP_114300226.1">
    <property type="nucleotide sequence ID" value="NZ_QPJT01000043.1"/>
</dbReference>
<dbReference type="InterPro" id="IPR023828">
    <property type="entry name" value="Peptidase_S8_Ser-AS"/>
</dbReference>
<sequence length="321" mass="34725">MKRKVLLGLVLLIALMTFWFLFFFWNGTNVHEKTINTEALKSEQIIPWGTSKINAPAFWSETTGRGIKVAVMDSGINFKHPDYGENIKNGFNAVTPGEPALDNFSHGSLIAGIIAACNNEIGIVGVSPDVELYPVKVLDKYGEGDIADIVKGIDWCIENKIQIINMSFAIPDNKPFLEIAIKKALDEGIIIVASASNTYGGEVGYPASYDKVISVTAVDEKYKIARNAPRGKIDFCAPGVNVVSTSSNGGYEVYSGTSMAAPHVTGLIALILQNPSKFGLPNSRNVSHGEIYSILKELSKDLGDKGKDSTYGEGFISLKIN</sequence>
<dbReference type="GO" id="GO:0006508">
    <property type="term" value="P:proteolysis"/>
    <property type="evidence" value="ECO:0007669"/>
    <property type="project" value="UniProtKB-KW"/>
</dbReference>
<dbReference type="PANTHER" id="PTHR43806:SF11">
    <property type="entry name" value="CEREVISIN-RELATED"/>
    <property type="match status" value="1"/>
</dbReference>
<dbReference type="Gene3D" id="3.40.50.200">
    <property type="entry name" value="Peptidase S8/S53 domain"/>
    <property type="match status" value="1"/>
</dbReference>
<gene>
    <name evidence="10" type="ORF">DFR58_14313</name>
</gene>
<evidence type="ECO:0000256" key="8">
    <source>
        <dbReference type="SAM" id="Phobius"/>
    </source>
</evidence>
<feature type="active site" description="Charge relay system" evidence="6">
    <location>
        <position position="258"/>
    </location>
</feature>
<dbReference type="PROSITE" id="PS00137">
    <property type="entry name" value="SUBTILASE_HIS"/>
    <property type="match status" value="1"/>
</dbReference>
<dbReference type="Proteomes" id="UP000253034">
    <property type="component" value="Unassembled WGS sequence"/>
</dbReference>
<dbReference type="GO" id="GO:0004252">
    <property type="term" value="F:serine-type endopeptidase activity"/>
    <property type="evidence" value="ECO:0007669"/>
    <property type="project" value="UniProtKB-UniRule"/>
</dbReference>
<evidence type="ECO:0000259" key="9">
    <source>
        <dbReference type="Pfam" id="PF00082"/>
    </source>
</evidence>
<dbReference type="GO" id="GO:0046872">
    <property type="term" value="F:metal ion binding"/>
    <property type="evidence" value="ECO:0007669"/>
    <property type="project" value="UniProtKB-KW"/>
</dbReference>
<keyword evidence="8" id="KW-0812">Transmembrane</keyword>
<keyword evidence="8" id="KW-0472">Membrane</keyword>
<keyword evidence="3" id="KW-0479">Metal-binding</keyword>
<reference evidence="10 11" key="1">
    <citation type="submission" date="2018-07" db="EMBL/GenBank/DDBJ databases">
        <title>Genomic Encyclopedia of Type Strains, Phase IV (KMG-IV): sequencing the most valuable type-strain genomes for metagenomic binning, comparative biology and taxonomic classification.</title>
        <authorList>
            <person name="Goeker M."/>
        </authorList>
    </citation>
    <scope>NUCLEOTIDE SEQUENCE [LARGE SCALE GENOMIC DNA]</scope>
    <source>
        <strain evidence="10 11">DSM 27016</strain>
    </source>
</reference>
<evidence type="ECO:0000256" key="6">
    <source>
        <dbReference type="PROSITE-ProRule" id="PRU01240"/>
    </source>
</evidence>
<evidence type="ECO:0000256" key="5">
    <source>
        <dbReference type="ARBA" id="ARBA00022825"/>
    </source>
</evidence>
<dbReference type="Pfam" id="PF00082">
    <property type="entry name" value="Peptidase_S8"/>
    <property type="match status" value="1"/>
</dbReference>
<dbReference type="PROSITE" id="PS00136">
    <property type="entry name" value="SUBTILASE_ASP"/>
    <property type="match status" value="1"/>
</dbReference>
<keyword evidence="11" id="KW-1185">Reference proteome</keyword>
<protein>
    <submittedName>
        <fullName evidence="10">Subtilase family protein</fullName>
    </submittedName>
</protein>
<dbReference type="AlphaFoldDB" id="A0A369AGK2"/>
<organism evidence="10 11">
    <name type="scientific">Anaerobacterium chartisolvens</name>
    <dbReference type="NCBI Taxonomy" id="1297424"/>
    <lineage>
        <taxon>Bacteria</taxon>
        <taxon>Bacillati</taxon>
        <taxon>Bacillota</taxon>
        <taxon>Clostridia</taxon>
        <taxon>Eubacteriales</taxon>
        <taxon>Oscillospiraceae</taxon>
        <taxon>Anaerobacterium</taxon>
    </lineage>
</organism>
<keyword evidence="2 6" id="KW-0645">Protease</keyword>
<evidence type="ECO:0000256" key="7">
    <source>
        <dbReference type="RuleBase" id="RU003355"/>
    </source>
</evidence>
<keyword evidence="5 6" id="KW-0720">Serine protease</keyword>
<dbReference type="CDD" id="cd07477">
    <property type="entry name" value="Peptidases_S8_Subtilisin_subset"/>
    <property type="match status" value="1"/>
</dbReference>
<feature type="transmembrane region" description="Helical" evidence="8">
    <location>
        <begin position="5"/>
        <end position="25"/>
    </location>
</feature>
<dbReference type="OrthoDB" id="9798386at2"/>
<evidence type="ECO:0000256" key="2">
    <source>
        <dbReference type="ARBA" id="ARBA00022670"/>
    </source>
</evidence>
<dbReference type="InterPro" id="IPR015500">
    <property type="entry name" value="Peptidase_S8_subtilisin-rel"/>
</dbReference>
<name>A0A369AGK2_9FIRM</name>
<evidence type="ECO:0000313" key="10">
    <source>
        <dbReference type="EMBL" id="RCX08301.1"/>
    </source>
</evidence>
<dbReference type="SUPFAM" id="SSF52743">
    <property type="entry name" value="Subtilisin-like"/>
    <property type="match status" value="1"/>
</dbReference>
<dbReference type="EMBL" id="QPJT01000043">
    <property type="protein sequence ID" value="RCX08301.1"/>
    <property type="molecule type" value="Genomic_DNA"/>
</dbReference>
<dbReference type="InterPro" id="IPR023827">
    <property type="entry name" value="Peptidase_S8_Asp-AS"/>
</dbReference>
<dbReference type="InterPro" id="IPR034202">
    <property type="entry name" value="Subtilisin_Carlsberg-like"/>
</dbReference>
<keyword evidence="4 6" id="KW-0378">Hydrolase</keyword>
<comment type="similarity">
    <text evidence="1 6 7">Belongs to the peptidase S8 family.</text>
</comment>
<dbReference type="PANTHER" id="PTHR43806">
    <property type="entry name" value="PEPTIDASE S8"/>
    <property type="match status" value="1"/>
</dbReference>
<feature type="active site" description="Charge relay system" evidence="6">
    <location>
        <position position="73"/>
    </location>
</feature>
<keyword evidence="8" id="KW-1133">Transmembrane helix</keyword>